<dbReference type="Proteomes" id="UP000054223">
    <property type="component" value="Unassembled WGS sequence"/>
</dbReference>
<accession>A0A9X0L5E5</accession>
<keyword evidence="2" id="KW-1185">Reference proteome</keyword>
<reference evidence="1 2" key="1">
    <citation type="submission" date="2015-11" db="EMBL/GenBank/DDBJ databases">
        <title>Solirubrum puertoriconensis gen. nov. an environmental bacteria isolated in Puerto Rico.</title>
        <authorList>
            <person name="Cuebas-Irizarry M.F."/>
            <person name="Montalvo-Rodriguez R."/>
        </authorList>
    </citation>
    <scope>NUCLEOTIDE SEQUENCE [LARGE SCALE GENOMIC DNA]</scope>
    <source>
        <strain evidence="1 2">MC1A</strain>
    </source>
</reference>
<name>A0A9X0L5E5_SOLP1</name>
<protein>
    <submittedName>
        <fullName evidence="1">Uncharacterized protein</fullName>
    </submittedName>
</protein>
<evidence type="ECO:0000313" key="1">
    <source>
        <dbReference type="EMBL" id="KUG08613.1"/>
    </source>
</evidence>
<organism evidence="1 2">
    <name type="scientific">Solirubrum puertoriconensis</name>
    <dbReference type="NCBI Taxonomy" id="1751427"/>
    <lineage>
        <taxon>Bacteria</taxon>
        <taxon>Pseudomonadati</taxon>
        <taxon>Bacteroidota</taxon>
        <taxon>Cytophagia</taxon>
        <taxon>Cytophagales</taxon>
    </lineage>
</organism>
<sequence length="155" mass="17518">MFATLGVAAQAKEPTLDYKALRIDGLLFYTSKASILKTYGKPTKVTEPNYECGFHAAQQGKRYYLLHYPGLKFIGNAAEGYVLEEVDLGPRYPQRTISYRGKRLSRLTTTADFQKLFGVKVEGNEKGLFNTNADDAFRFHFVGGRLVKIDYWSPC</sequence>
<gene>
    <name evidence="1" type="ORF">ASU33_10715</name>
</gene>
<dbReference type="EMBL" id="LNAL01000006">
    <property type="protein sequence ID" value="KUG08613.1"/>
    <property type="molecule type" value="Genomic_DNA"/>
</dbReference>
<proteinExistence type="predicted"/>
<dbReference type="AlphaFoldDB" id="A0A9X0L5E5"/>
<evidence type="ECO:0000313" key="2">
    <source>
        <dbReference type="Proteomes" id="UP000054223"/>
    </source>
</evidence>
<comment type="caution">
    <text evidence="1">The sequence shown here is derived from an EMBL/GenBank/DDBJ whole genome shotgun (WGS) entry which is preliminary data.</text>
</comment>